<evidence type="ECO:0000256" key="4">
    <source>
        <dbReference type="SAM" id="MobiDB-lite"/>
    </source>
</evidence>
<evidence type="ECO:0000259" key="5">
    <source>
        <dbReference type="Pfam" id="PF15063"/>
    </source>
</evidence>
<organism evidence="6 7">
    <name type="scientific">Danionella cerebrum</name>
    <dbReference type="NCBI Taxonomy" id="2873325"/>
    <lineage>
        <taxon>Eukaryota</taxon>
        <taxon>Metazoa</taxon>
        <taxon>Chordata</taxon>
        <taxon>Craniata</taxon>
        <taxon>Vertebrata</taxon>
        <taxon>Euteleostomi</taxon>
        <taxon>Actinopterygii</taxon>
        <taxon>Neopterygii</taxon>
        <taxon>Teleostei</taxon>
        <taxon>Ostariophysi</taxon>
        <taxon>Cypriniformes</taxon>
        <taxon>Danionidae</taxon>
        <taxon>Danioninae</taxon>
        <taxon>Danionella</taxon>
    </lineage>
</organism>
<gene>
    <name evidence="6" type="ORF">DNTS_030159</name>
</gene>
<feature type="compositionally biased region" description="Low complexity" evidence="4">
    <location>
        <begin position="181"/>
        <end position="190"/>
    </location>
</feature>
<evidence type="ECO:0000256" key="3">
    <source>
        <dbReference type="ARBA" id="ARBA00023306"/>
    </source>
</evidence>
<comment type="function">
    <text evidence="1">May be involved in MAP kinase activation, epithelial sodium channel (ENaC) down-regulation and cell cycling.</text>
</comment>
<reference evidence="6 7" key="1">
    <citation type="journal article" date="2019" name="Sci. Data">
        <title>Hybrid genome assembly and annotation of Danionella translucida.</title>
        <authorList>
            <person name="Kadobianskyi M."/>
            <person name="Schulze L."/>
            <person name="Schuelke M."/>
            <person name="Judkewitz B."/>
        </authorList>
    </citation>
    <scope>NUCLEOTIDE SEQUENCE [LARGE SCALE GENOMIC DNA]</scope>
    <source>
        <strain evidence="6 7">Bolton</strain>
    </source>
</reference>
<protein>
    <recommendedName>
        <fullName evidence="2">Arginine vasopressin-induced protein 1</fullName>
    </recommendedName>
</protein>
<feature type="region of interest" description="Disordered" evidence="4">
    <location>
        <begin position="1"/>
        <end position="26"/>
    </location>
</feature>
<dbReference type="Proteomes" id="UP000316079">
    <property type="component" value="Unassembled WGS sequence"/>
</dbReference>
<feature type="compositionally biased region" description="Basic and acidic residues" evidence="4">
    <location>
        <begin position="192"/>
        <end position="205"/>
    </location>
</feature>
<dbReference type="AlphaFoldDB" id="A0A553Q7Z8"/>
<sequence>MEDVASPPVLPGPSQPSFSRRNRKSGTANIFQGVNLRQLRRLFQAAGDPDADQRARMVWCNRRVEDGAEKDKDEEDGGMSEVETGLAQALVGLRLRARTRSGFKVDTHKEGTRWVRAFGHLRINGSSAAQTSDLCSAEDEEKPDSEHSSAPEASGDQSNSEAGSCDQGDPVSPQEENRGFSSSSKWSWNSTQEKDPERYLHRIRH</sequence>
<dbReference type="EMBL" id="SRMA01026244">
    <property type="protein sequence ID" value="TRY86056.1"/>
    <property type="molecule type" value="Genomic_DNA"/>
</dbReference>
<feature type="domain" description="Arginine vasopressin-induced protein 1/transcriptional and immune response regulator" evidence="5">
    <location>
        <begin position="6"/>
        <end position="68"/>
    </location>
</feature>
<dbReference type="InterPro" id="IPR039579">
    <property type="entry name" value="AVPI1"/>
</dbReference>
<dbReference type="Pfam" id="PF15063">
    <property type="entry name" value="TC1"/>
    <property type="match status" value="1"/>
</dbReference>
<keyword evidence="7" id="KW-1185">Reference proteome</keyword>
<accession>A0A553Q7Z8</accession>
<dbReference type="PANTHER" id="PTHR14350">
    <property type="entry name" value="ARGININE VASOPRESSIN-INDUCED PROTEIN 1"/>
    <property type="match status" value="1"/>
</dbReference>
<name>A0A553Q7Z8_9TELE</name>
<comment type="caution">
    <text evidence="6">The sequence shown here is derived from an EMBL/GenBank/DDBJ whole genome shotgun (WGS) entry which is preliminary data.</text>
</comment>
<evidence type="ECO:0000313" key="7">
    <source>
        <dbReference type="Proteomes" id="UP000316079"/>
    </source>
</evidence>
<feature type="compositionally biased region" description="Polar residues" evidence="4">
    <location>
        <begin position="15"/>
        <end position="26"/>
    </location>
</feature>
<evidence type="ECO:0000256" key="2">
    <source>
        <dbReference type="ARBA" id="ARBA00020697"/>
    </source>
</evidence>
<feature type="region of interest" description="Disordered" evidence="4">
    <location>
        <begin position="63"/>
        <end position="83"/>
    </location>
</feature>
<dbReference type="InterPro" id="IPR020282">
    <property type="entry name" value="Avpi1/C8orf4_dom"/>
</dbReference>
<dbReference type="STRING" id="623744.A0A553Q7Z8"/>
<keyword evidence="3" id="KW-0131">Cell cycle</keyword>
<dbReference type="OrthoDB" id="9906905at2759"/>
<feature type="region of interest" description="Disordered" evidence="4">
    <location>
        <begin position="127"/>
        <end position="205"/>
    </location>
</feature>
<evidence type="ECO:0000256" key="1">
    <source>
        <dbReference type="ARBA" id="ARBA00002403"/>
    </source>
</evidence>
<evidence type="ECO:0000313" key="6">
    <source>
        <dbReference type="EMBL" id="TRY86056.1"/>
    </source>
</evidence>
<proteinExistence type="predicted"/>